<keyword evidence="2" id="KW-1185">Reference proteome</keyword>
<proteinExistence type="predicted"/>
<sequence>MFIRADTGENKKGRRLMAPGVLCGIGFLVPYSAPGYEIQGREAVAYLTFIVDYYESLPDYSVFIHANENQWHNDFFGGKTNKTLNNFRYQVADSQGYVNLRCSTDPGCPTSVNPRDPTLQDTRHKDVRLYLADIYMYLFQVPYESVLENIGGVCCAQFLVTREQVLWLFPNEELPEKLIKRKERLFDLAFRKFRGGSLRGKSPLEGESNAPSREAPVPACLAVCWLLRFKGRYRAFIYFHTMNEFILDKDGQLR</sequence>
<dbReference type="PANTHER" id="PTHR37490">
    <property type="entry name" value="EXPRESSED PROTEIN"/>
    <property type="match status" value="1"/>
</dbReference>
<dbReference type="InterPro" id="IPR021838">
    <property type="entry name" value="DUF3431"/>
</dbReference>
<dbReference type="OrthoDB" id="4195950at2759"/>
<accession>A0A022XI15</accession>
<organism evidence="1 2">
    <name type="scientific">Trichophyton soudanense CBS 452.61</name>
    <dbReference type="NCBI Taxonomy" id="1215331"/>
    <lineage>
        <taxon>Eukaryota</taxon>
        <taxon>Fungi</taxon>
        <taxon>Dikarya</taxon>
        <taxon>Ascomycota</taxon>
        <taxon>Pezizomycotina</taxon>
        <taxon>Eurotiomycetes</taxon>
        <taxon>Eurotiomycetidae</taxon>
        <taxon>Onygenales</taxon>
        <taxon>Arthrodermataceae</taxon>
        <taxon>Trichophyton</taxon>
    </lineage>
</organism>
<reference evidence="1 2" key="1">
    <citation type="submission" date="2014-02" db="EMBL/GenBank/DDBJ databases">
        <title>The Genome Sequence of Trichophyton rubrum (morphotype soudanense) CBS 452.61.</title>
        <authorList>
            <consortium name="The Broad Institute Genomics Platform"/>
            <person name="Cuomo C.A."/>
            <person name="White T.C."/>
            <person name="Graser Y."/>
            <person name="Martinez-Rossi N."/>
            <person name="Heitman J."/>
            <person name="Young S.K."/>
            <person name="Zeng Q."/>
            <person name="Gargeya S."/>
            <person name="Abouelleil A."/>
            <person name="Alvarado L."/>
            <person name="Chapman S.B."/>
            <person name="Gainer-Dewar J."/>
            <person name="Goldberg J."/>
            <person name="Griggs A."/>
            <person name="Gujja S."/>
            <person name="Hansen M."/>
            <person name="Howarth C."/>
            <person name="Imamovic A."/>
            <person name="Larimer J."/>
            <person name="Martinez D."/>
            <person name="Murphy C."/>
            <person name="Pearson M.D."/>
            <person name="Persinoti G."/>
            <person name="Poon T."/>
            <person name="Priest M."/>
            <person name="Roberts A.D."/>
            <person name="Saif S."/>
            <person name="Shea T.D."/>
            <person name="Sykes S.N."/>
            <person name="Wortman J."/>
            <person name="Nusbaum C."/>
            <person name="Birren B."/>
        </authorList>
    </citation>
    <scope>NUCLEOTIDE SEQUENCE [LARGE SCALE GENOMIC DNA]</scope>
    <source>
        <strain evidence="1 2">CBS 452.61</strain>
    </source>
</reference>
<gene>
    <name evidence="1" type="ORF">H105_07366</name>
</gene>
<dbReference type="HOGENOM" id="CLU_1094950_0_0_1"/>
<evidence type="ECO:0000313" key="2">
    <source>
        <dbReference type="Proteomes" id="UP000023623"/>
    </source>
</evidence>
<dbReference type="Proteomes" id="UP000023623">
    <property type="component" value="Unassembled WGS sequence"/>
</dbReference>
<dbReference type="AlphaFoldDB" id="A0A022XI15"/>
<protein>
    <submittedName>
        <fullName evidence="1">Uncharacterized protein</fullName>
    </submittedName>
</protein>
<dbReference type="EMBL" id="KK208913">
    <property type="protein sequence ID" value="EZF70307.1"/>
    <property type="molecule type" value="Genomic_DNA"/>
</dbReference>
<dbReference type="Pfam" id="PF11913">
    <property type="entry name" value="DUF3431"/>
    <property type="match status" value="1"/>
</dbReference>
<dbReference type="PANTHER" id="PTHR37490:SF2">
    <property type="match status" value="1"/>
</dbReference>
<name>A0A022XI15_TRISD</name>
<evidence type="ECO:0000313" key="1">
    <source>
        <dbReference type="EMBL" id="EZF70307.1"/>
    </source>
</evidence>